<feature type="binding site" evidence="9">
    <location>
        <position position="186"/>
    </location>
    <ligand>
        <name>ATP</name>
        <dbReference type="ChEBI" id="CHEBI:30616"/>
    </ligand>
</feature>
<evidence type="ECO:0000256" key="3">
    <source>
        <dbReference type="ARBA" id="ARBA00022598"/>
    </source>
</evidence>
<dbReference type="InterPro" id="IPR002305">
    <property type="entry name" value="aa-tRNA-synth_Ic"/>
</dbReference>
<feature type="binding site" evidence="9">
    <location>
        <begin position="195"/>
        <end position="199"/>
    </location>
    <ligand>
        <name>ATP</name>
        <dbReference type="ChEBI" id="CHEBI:30616"/>
    </ligand>
</feature>
<dbReference type="InterPro" id="IPR050203">
    <property type="entry name" value="Trp-tRNA_synthetase"/>
</dbReference>
<dbReference type="Pfam" id="PF00579">
    <property type="entry name" value="tRNA-synt_1b"/>
    <property type="match status" value="1"/>
</dbReference>
<reference evidence="11 12" key="1">
    <citation type="submission" date="2016-10" db="EMBL/GenBank/DDBJ databases">
        <authorList>
            <person name="Varghese N."/>
            <person name="Submissions S."/>
        </authorList>
    </citation>
    <scope>NUCLEOTIDE SEQUENCE [LARGE SCALE GENOMIC DNA]</scope>
    <source>
        <strain evidence="11 12">22B</strain>
    </source>
</reference>
<dbReference type="InterPro" id="IPR024109">
    <property type="entry name" value="Trp-tRNA-ligase_bac-type"/>
</dbReference>
<feature type="binding site" evidence="9">
    <location>
        <begin position="11"/>
        <end position="13"/>
    </location>
    <ligand>
        <name>ATP</name>
        <dbReference type="ChEBI" id="CHEBI:30616"/>
    </ligand>
</feature>
<dbReference type="RefSeq" id="WP_074838820.1">
    <property type="nucleotide sequence ID" value="NZ_CP047056.1"/>
</dbReference>
<feature type="binding site" evidence="9">
    <location>
        <begin position="147"/>
        <end position="149"/>
    </location>
    <ligand>
        <name>ATP</name>
        <dbReference type="ChEBI" id="CHEBI:30616"/>
    </ligand>
</feature>
<comment type="catalytic activity">
    <reaction evidence="8 9">
        <text>tRNA(Trp) + L-tryptophan + ATP = L-tryptophyl-tRNA(Trp) + AMP + diphosphate + H(+)</text>
        <dbReference type="Rhea" id="RHEA:24080"/>
        <dbReference type="Rhea" id="RHEA-COMP:9671"/>
        <dbReference type="Rhea" id="RHEA-COMP:9705"/>
        <dbReference type="ChEBI" id="CHEBI:15378"/>
        <dbReference type="ChEBI" id="CHEBI:30616"/>
        <dbReference type="ChEBI" id="CHEBI:33019"/>
        <dbReference type="ChEBI" id="CHEBI:57912"/>
        <dbReference type="ChEBI" id="CHEBI:78442"/>
        <dbReference type="ChEBI" id="CHEBI:78535"/>
        <dbReference type="ChEBI" id="CHEBI:456215"/>
        <dbReference type="EC" id="6.1.1.2"/>
    </reaction>
</comment>
<evidence type="ECO:0000256" key="8">
    <source>
        <dbReference type="ARBA" id="ARBA00049929"/>
    </source>
</evidence>
<dbReference type="FunFam" id="3.40.50.620:FF:000024">
    <property type="entry name" value="Tryptophan--tRNA ligase"/>
    <property type="match status" value="1"/>
</dbReference>
<comment type="subunit">
    <text evidence="9">Homodimer.</text>
</comment>
<dbReference type="PRINTS" id="PR01039">
    <property type="entry name" value="TRNASYNTHTRP"/>
</dbReference>
<dbReference type="GO" id="GO:0006436">
    <property type="term" value="P:tryptophanyl-tRNA aminoacylation"/>
    <property type="evidence" value="ECO:0007669"/>
    <property type="project" value="UniProtKB-UniRule"/>
</dbReference>
<keyword evidence="2 9" id="KW-0963">Cytoplasm</keyword>
<keyword evidence="5 9" id="KW-0067">ATP-binding</keyword>
<sequence length="334" mass="37709">MSKPIIFSGIQPSGELSVGNYIGSLRNWVKLQDDYDCIYCVVNEHAITVRQDPKELLSRSYDTLAIFLAAGIDPNKSTIFLQSHVPAHCQLSWVLNCYTQVGELNRMTQYKDKSKRYADNVTAGLFDYPVLMAADILLYQANLVPVGDDQKQHIEITRDIATRFNNLYGDTFVLPEGYFPKTGARVMSLQEPTKKMSKSDDNQNNVVRILEEPKSIIKKLKKAVTDSDNPPVIKYDWENKPGVSNLLEILSACNGKSIDELVEQYKDSMYGTFKCDVGDALVAMLEPIQTKYKEIRPDQGYLDEVLKNGAVKARERAQKTLDDVYKKVGFALEV</sequence>
<protein>
    <recommendedName>
        <fullName evidence="9">Tryptophan--tRNA ligase</fullName>
        <ecNumber evidence="9">6.1.1.2</ecNumber>
    </recommendedName>
    <alternativeName>
        <fullName evidence="9">Tryptophanyl-tRNA synthetase</fullName>
        <shortName evidence="9">TrpRS</shortName>
    </alternativeName>
</protein>
<dbReference type="GO" id="GO:0005829">
    <property type="term" value="C:cytosol"/>
    <property type="evidence" value="ECO:0007669"/>
    <property type="project" value="TreeGrafter"/>
</dbReference>
<comment type="function">
    <text evidence="9">Catalyzes the attachment of tryptophan to tRNA(Trp).</text>
</comment>
<comment type="subcellular location">
    <subcellularLocation>
        <location evidence="9">Cytoplasm</location>
    </subcellularLocation>
</comment>
<dbReference type="EMBL" id="FOSF01000004">
    <property type="protein sequence ID" value="SFJ83861.1"/>
    <property type="molecule type" value="Genomic_DNA"/>
</dbReference>
<feature type="binding site" evidence="9">
    <location>
        <begin position="19"/>
        <end position="20"/>
    </location>
    <ligand>
        <name>ATP</name>
        <dbReference type="ChEBI" id="CHEBI:30616"/>
    </ligand>
</feature>
<evidence type="ECO:0000256" key="1">
    <source>
        <dbReference type="ARBA" id="ARBA00005594"/>
    </source>
</evidence>
<dbReference type="FunFam" id="1.10.240.10:FF:000002">
    <property type="entry name" value="Tryptophan--tRNA ligase"/>
    <property type="match status" value="1"/>
</dbReference>
<keyword evidence="3 9" id="KW-0436">Ligase</keyword>
<dbReference type="HAMAP" id="MF_00140_B">
    <property type="entry name" value="Trp_tRNA_synth_B"/>
    <property type="match status" value="1"/>
</dbReference>
<keyword evidence="7 9" id="KW-0030">Aminoacyl-tRNA synthetase</keyword>
<proteinExistence type="inferred from homology"/>
<evidence type="ECO:0000256" key="10">
    <source>
        <dbReference type="RuleBase" id="RU363036"/>
    </source>
</evidence>
<dbReference type="CDD" id="cd00806">
    <property type="entry name" value="TrpRS_core"/>
    <property type="match status" value="1"/>
</dbReference>
<evidence type="ECO:0000256" key="9">
    <source>
        <dbReference type="HAMAP-Rule" id="MF_00140"/>
    </source>
</evidence>
<dbReference type="Gene3D" id="3.40.50.620">
    <property type="entry name" value="HUPs"/>
    <property type="match status" value="1"/>
</dbReference>
<dbReference type="GO" id="GO:0005524">
    <property type="term" value="F:ATP binding"/>
    <property type="evidence" value="ECO:0007669"/>
    <property type="project" value="UniProtKB-UniRule"/>
</dbReference>
<keyword evidence="6 9" id="KW-0648">Protein biosynthesis</keyword>
<evidence type="ECO:0000256" key="2">
    <source>
        <dbReference type="ARBA" id="ARBA00022490"/>
    </source>
</evidence>
<evidence type="ECO:0000256" key="7">
    <source>
        <dbReference type="ARBA" id="ARBA00023146"/>
    </source>
</evidence>
<feature type="short sequence motif" description="'KMSKS' region" evidence="9">
    <location>
        <begin position="195"/>
        <end position="199"/>
    </location>
</feature>
<dbReference type="InterPro" id="IPR002306">
    <property type="entry name" value="Trp-tRNA-ligase"/>
</dbReference>
<comment type="similarity">
    <text evidence="1 9 10">Belongs to the class-I aminoacyl-tRNA synthetase family.</text>
</comment>
<keyword evidence="12" id="KW-1185">Reference proteome</keyword>
<comment type="caution">
    <text evidence="9">Lacks conserved residue(s) required for the propagation of feature annotation.</text>
</comment>
<dbReference type="OrthoDB" id="9801042at2"/>
<keyword evidence="4 9" id="KW-0547">Nucleotide-binding</keyword>
<evidence type="ECO:0000313" key="11">
    <source>
        <dbReference type="EMBL" id="SFJ83861.1"/>
    </source>
</evidence>
<dbReference type="GO" id="GO:0004830">
    <property type="term" value="F:tryptophan-tRNA ligase activity"/>
    <property type="evidence" value="ECO:0007669"/>
    <property type="project" value="UniProtKB-UniRule"/>
</dbReference>
<dbReference type="PANTHER" id="PTHR43766:SF1">
    <property type="entry name" value="TRYPTOPHAN--TRNA LIGASE, MITOCHONDRIAL"/>
    <property type="match status" value="1"/>
</dbReference>
<dbReference type="NCBIfam" id="TIGR00233">
    <property type="entry name" value="trpS"/>
    <property type="match status" value="1"/>
</dbReference>
<dbReference type="AlphaFoldDB" id="A0A662ZAH5"/>
<organism evidence="11 12">
    <name type="scientific">Succinivibrio dextrinosolvens</name>
    <dbReference type="NCBI Taxonomy" id="83771"/>
    <lineage>
        <taxon>Bacteria</taxon>
        <taxon>Pseudomonadati</taxon>
        <taxon>Pseudomonadota</taxon>
        <taxon>Gammaproteobacteria</taxon>
        <taxon>Aeromonadales</taxon>
        <taxon>Succinivibrionaceae</taxon>
        <taxon>Succinivibrio</taxon>
    </lineage>
</organism>
<evidence type="ECO:0000256" key="4">
    <source>
        <dbReference type="ARBA" id="ARBA00022741"/>
    </source>
</evidence>
<name>A0A662ZAH5_9GAMM</name>
<accession>A0A662ZAH5</accession>
<gene>
    <name evidence="9" type="primary">trpS</name>
    <name evidence="11" type="ORF">SAMN04487865_100424</name>
</gene>
<dbReference type="InterPro" id="IPR014729">
    <property type="entry name" value="Rossmann-like_a/b/a_fold"/>
</dbReference>
<evidence type="ECO:0000256" key="5">
    <source>
        <dbReference type="ARBA" id="ARBA00022840"/>
    </source>
</evidence>
<dbReference type="Gene3D" id="1.10.240.10">
    <property type="entry name" value="Tyrosyl-Transfer RNA Synthetase"/>
    <property type="match status" value="1"/>
</dbReference>
<evidence type="ECO:0000256" key="6">
    <source>
        <dbReference type="ARBA" id="ARBA00022917"/>
    </source>
</evidence>
<evidence type="ECO:0000313" key="12">
    <source>
        <dbReference type="Proteomes" id="UP000243374"/>
    </source>
</evidence>
<dbReference type="PANTHER" id="PTHR43766">
    <property type="entry name" value="TRYPTOPHAN--TRNA LIGASE, MITOCHONDRIAL"/>
    <property type="match status" value="1"/>
</dbReference>
<dbReference type="EC" id="6.1.1.2" evidence="9"/>
<feature type="binding site" evidence="9">
    <location>
        <position position="135"/>
    </location>
    <ligand>
        <name>L-tryptophan</name>
        <dbReference type="ChEBI" id="CHEBI:57912"/>
    </ligand>
</feature>
<dbReference type="SUPFAM" id="SSF52374">
    <property type="entry name" value="Nucleotidylyl transferase"/>
    <property type="match status" value="1"/>
</dbReference>
<dbReference type="Proteomes" id="UP000243374">
    <property type="component" value="Unassembled WGS sequence"/>
</dbReference>